<keyword evidence="2" id="KW-0119">Carbohydrate metabolism</keyword>
<dbReference type="PANTHER" id="PTHR30344:SF1">
    <property type="entry name" value="6-PHOSPHOGLUCONOLACTONASE"/>
    <property type="match status" value="1"/>
</dbReference>
<dbReference type="GO" id="GO:0016787">
    <property type="term" value="F:hydrolase activity"/>
    <property type="evidence" value="ECO:0007669"/>
    <property type="project" value="UniProtKB-KW"/>
</dbReference>
<dbReference type="InterPro" id="IPR050282">
    <property type="entry name" value="Cycloisomerase_2"/>
</dbReference>
<dbReference type="EMBL" id="JAVQLW010000003">
    <property type="protein sequence ID" value="MDS9469349.1"/>
    <property type="molecule type" value="Genomic_DNA"/>
</dbReference>
<dbReference type="PANTHER" id="PTHR30344">
    <property type="entry name" value="6-PHOSPHOGLUCONOLACTONASE-RELATED"/>
    <property type="match status" value="1"/>
</dbReference>
<comment type="similarity">
    <text evidence="1">Belongs to the cycloisomerase 2 family.</text>
</comment>
<evidence type="ECO:0000313" key="3">
    <source>
        <dbReference type="EMBL" id="MDS9469349.1"/>
    </source>
</evidence>
<dbReference type="InterPro" id="IPR019405">
    <property type="entry name" value="Lactonase_7-beta_prop"/>
</dbReference>
<dbReference type="Gene3D" id="2.130.10.10">
    <property type="entry name" value="YVTN repeat-like/Quinoprotein amine dehydrogenase"/>
    <property type="match status" value="1"/>
</dbReference>
<protein>
    <submittedName>
        <fullName evidence="3">Lactonase family protein</fullName>
        <ecNumber evidence="3">3.1.1.-</ecNumber>
    </submittedName>
</protein>
<reference evidence="4" key="1">
    <citation type="submission" date="2023-07" db="EMBL/GenBank/DDBJ databases">
        <title>Paracoccus sp. MBLB3053 whole genome sequence.</title>
        <authorList>
            <person name="Hwang C.Y."/>
            <person name="Cho E.-S."/>
            <person name="Seo M.-J."/>
        </authorList>
    </citation>
    <scope>NUCLEOTIDE SEQUENCE [LARGE SCALE GENOMIC DNA]</scope>
    <source>
        <strain evidence="4">MBLB3053</strain>
    </source>
</reference>
<proteinExistence type="inferred from homology"/>
<organism evidence="3 4">
    <name type="scientific">Paracoccus aurantius</name>
    <dbReference type="NCBI Taxonomy" id="3073814"/>
    <lineage>
        <taxon>Bacteria</taxon>
        <taxon>Pseudomonadati</taxon>
        <taxon>Pseudomonadota</taxon>
        <taxon>Alphaproteobacteria</taxon>
        <taxon>Rhodobacterales</taxon>
        <taxon>Paracoccaceae</taxon>
        <taxon>Paracoccus</taxon>
    </lineage>
</organism>
<dbReference type="InterPro" id="IPR015943">
    <property type="entry name" value="WD40/YVTN_repeat-like_dom_sf"/>
</dbReference>
<dbReference type="SUPFAM" id="SSF51004">
    <property type="entry name" value="C-terminal (heme d1) domain of cytochrome cd1-nitrite reductase"/>
    <property type="match status" value="1"/>
</dbReference>
<dbReference type="RefSeq" id="WP_311161952.1">
    <property type="nucleotide sequence ID" value="NZ_JAVQLW010000003.1"/>
</dbReference>
<dbReference type="Pfam" id="PF10282">
    <property type="entry name" value="Lactonase"/>
    <property type="match status" value="1"/>
</dbReference>
<evidence type="ECO:0000313" key="4">
    <source>
        <dbReference type="Proteomes" id="UP001269144"/>
    </source>
</evidence>
<comment type="caution">
    <text evidence="3">The sequence shown here is derived from an EMBL/GenBank/DDBJ whole genome shotgun (WGS) entry which is preliminary data.</text>
</comment>
<keyword evidence="3" id="KW-0378">Hydrolase</keyword>
<name>A0ABU2HWB4_9RHOB</name>
<dbReference type="InterPro" id="IPR011048">
    <property type="entry name" value="Haem_d1_sf"/>
</dbReference>
<dbReference type="Proteomes" id="UP001269144">
    <property type="component" value="Unassembled WGS sequence"/>
</dbReference>
<dbReference type="EC" id="3.1.1.-" evidence="3"/>
<gene>
    <name evidence="3" type="ORF">RGQ15_17440</name>
</gene>
<accession>A0ABU2HWB4</accession>
<keyword evidence="2" id="KW-0313">Glucose metabolism</keyword>
<sequence length="357" mass="37686">MGNSGRSSLFVGSYTVSLPHVAARGEGVTLLELDHASGRLSRVSVLNDVRNPSYLALGRGGRWIYAVEELSEAEGASVVTIMVDRQTGRMQTVSRMGALGDYPCHLTVSGDGRQVFLANYASGSVVSYATDEKGLPKGPGQILRREGSGPDRYRQTGPHAHQVLTSPDGNSIIVCDLGTDEIGIYPLADGRIGTSASDTVRLVPGSLPRHAVQSEDGEHIFVVTEASSTMVTCIKTSSGFVRANEISTLPPDCSAVSACSAVRLHPGGRYLYAANRGHDTIAAFSVGSNGALSRIGWFDTRGAIPRDFAIDPSGRFMAVANQDGHSLSVHEIDGQDGSLRPIGETFPIGSPACVMWA</sequence>
<evidence type="ECO:0000256" key="2">
    <source>
        <dbReference type="ARBA" id="ARBA00022526"/>
    </source>
</evidence>
<evidence type="ECO:0000256" key="1">
    <source>
        <dbReference type="ARBA" id="ARBA00005564"/>
    </source>
</evidence>
<keyword evidence="4" id="KW-1185">Reference proteome</keyword>